<comment type="caution">
    <text evidence="1">The sequence shown here is derived from an EMBL/GenBank/DDBJ whole genome shotgun (WGS) entry which is preliminary data.</text>
</comment>
<name>A0ACB9D496_9ASTR</name>
<keyword evidence="2" id="KW-1185">Reference proteome</keyword>
<reference evidence="1 2" key="2">
    <citation type="journal article" date="2022" name="Mol. Ecol. Resour.">
        <title>The genomes of chicory, endive, great burdock and yacon provide insights into Asteraceae paleo-polyploidization history and plant inulin production.</title>
        <authorList>
            <person name="Fan W."/>
            <person name="Wang S."/>
            <person name="Wang H."/>
            <person name="Wang A."/>
            <person name="Jiang F."/>
            <person name="Liu H."/>
            <person name="Zhao H."/>
            <person name="Xu D."/>
            <person name="Zhang Y."/>
        </authorList>
    </citation>
    <scope>NUCLEOTIDE SEQUENCE [LARGE SCALE GENOMIC DNA]</scope>
    <source>
        <strain evidence="2">cv. Yunnan</strain>
        <tissue evidence="1">Leaves</tissue>
    </source>
</reference>
<sequence length="73" mass="8003">MSLSSPVSNSSVNLYLSLTAVATCIIHPRKISLFPYKSSPSQRDTVNKTLAQIFSTRSISIAFQSSGAYTYRL</sequence>
<evidence type="ECO:0000313" key="1">
    <source>
        <dbReference type="EMBL" id="KAI3741428.1"/>
    </source>
</evidence>
<organism evidence="1 2">
    <name type="scientific">Smallanthus sonchifolius</name>
    <dbReference type="NCBI Taxonomy" id="185202"/>
    <lineage>
        <taxon>Eukaryota</taxon>
        <taxon>Viridiplantae</taxon>
        <taxon>Streptophyta</taxon>
        <taxon>Embryophyta</taxon>
        <taxon>Tracheophyta</taxon>
        <taxon>Spermatophyta</taxon>
        <taxon>Magnoliopsida</taxon>
        <taxon>eudicotyledons</taxon>
        <taxon>Gunneridae</taxon>
        <taxon>Pentapetalae</taxon>
        <taxon>asterids</taxon>
        <taxon>campanulids</taxon>
        <taxon>Asterales</taxon>
        <taxon>Asteraceae</taxon>
        <taxon>Asteroideae</taxon>
        <taxon>Heliantheae alliance</taxon>
        <taxon>Millerieae</taxon>
        <taxon>Smallanthus</taxon>
    </lineage>
</organism>
<dbReference type="EMBL" id="CM042037">
    <property type="protein sequence ID" value="KAI3741428.1"/>
    <property type="molecule type" value="Genomic_DNA"/>
</dbReference>
<protein>
    <submittedName>
        <fullName evidence="1">Uncharacterized protein</fullName>
    </submittedName>
</protein>
<evidence type="ECO:0000313" key="2">
    <source>
        <dbReference type="Proteomes" id="UP001056120"/>
    </source>
</evidence>
<proteinExistence type="predicted"/>
<reference evidence="2" key="1">
    <citation type="journal article" date="2022" name="Mol. Ecol. Resour.">
        <title>The genomes of chicory, endive, great burdock and yacon provide insights into Asteraceae palaeo-polyploidization history and plant inulin production.</title>
        <authorList>
            <person name="Fan W."/>
            <person name="Wang S."/>
            <person name="Wang H."/>
            <person name="Wang A."/>
            <person name="Jiang F."/>
            <person name="Liu H."/>
            <person name="Zhao H."/>
            <person name="Xu D."/>
            <person name="Zhang Y."/>
        </authorList>
    </citation>
    <scope>NUCLEOTIDE SEQUENCE [LARGE SCALE GENOMIC DNA]</scope>
    <source>
        <strain evidence="2">cv. Yunnan</strain>
    </source>
</reference>
<dbReference type="Proteomes" id="UP001056120">
    <property type="component" value="Linkage Group LG20"/>
</dbReference>
<accession>A0ACB9D496</accession>
<gene>
    <name evidence="1" type="ORF">L1987_59100</name>
</gene>